<dbReference type="Pfam" id="PF00271">
    <property type="entry name" value="Helicase_C"/>
    <property type="match status" value="1"/>
</dbReference>
<keyword evidence="21" id="KW-0511">Multifunctional enzyme</keyword>
<dbReference type="GO" id="GO:0005524">
    <property type="term" value="F:ATP binding"/>
    <property type="evidence" value="ECO:0007669"/>
    <property type="project" value="UniProtKB-KW"/>
</dbReference>
<dbReference type="FunFam" id="3.40.50.300:FF:000753">
    <property type="entry name" value="Polymerase (DNA directed), theta"/>
    <property type="match status" value="1"/>
</dbReference>
<evidence type="ECO:0000256" key="23">
    <source>
        <dbReference type="ARBA" id="ARBA00048173"/>
    </source>
</evidence>
<feature type="compositionally biased region" description="Polar residues" evidence="28">
    <location>
        <begin position="1720"/>
        <end position="1731"/>
    </location>
</feature>
<feature type="region of interest" description="Disordered" evidence="28">
    <location>
        <begin position="1952"/>
        <end position="1974"/>
    </location>
</feature>
<dbReference type="Pfam" id="PF21099">
    <property type="entry name" value="POLQ_helical"/>
    <property type="match status" value="1"/>
</dbReference>
<dbReference type="SMART" id="SM00490">
    <property type="entry name" value="HELICc"/>
    <property type="match status" value="1"/>
</dbReference>
<dbReference type="Gene3D" id="3.30.420.10">
    <property type="entry name" value="Ribonuclease H-like superfamily/Ribonuclease H"/>
    <property type="match status" value="1"/>
</dbReference>
<organism evidence="31 32">
    <name type="scientific">Anguilla anguilla</name>
    <name type="common">European freshwater eel</name>
    <name type="synonym">Muraena anguilla</name>
    <dbReference type="NCBI Taxonomy" id="7936"/>
    <lineage>
        <taxon>Eukaryota</taxon>
        <taxon>Metazoa</taxon>
        <taxon>Chordata</taxon>
        <taxon>Craniata</taxon>
        <taxon>Vertebrata</taxon>
        <taxon>Euteleostomi</taxon>
        <taxon>Actinopterygii</taxon>
        <taxon>Neopterygii</taxon>
        <taxon>Teleostei</taxon>
        <taxon>Anguilliformes</taxon>
        <taxon>Anguillidae</taxon>
        <taxon>Anguilla</taxon>
    </lineage>
</organism>
<evidence type="ECO:0000256" key="6">
    <source>
        <dbReference type="ARBA" id="ARBA00012493"/>
    </source>
</evidence>
<dbReference type="GO" id="GO:0097681">
    <property type="term" value="P:double-strand break repair via alternative nonhomologous end joining"/>
    <property type="evidence" value="ECO:0007669"/>
    <property type="project" value="UniProtKB-ARBA"/>
</dbReference>
<feature type="region of interest" description="Disordered" evidence="28">
    <location>
        <begin position="1424"/>
        <end position="1447"/>
    </location>
</feature>
<dbReference type="PROSITE" id="PS51194">
    <property type="entry name" value="HELICASE_CTER"/>
    <property type="match status" value="1"/>
</dbReference>
<evidence type="ECO:0000256" key="16">
    <source>
        <dbReference type="ARBA" id="ARBA00022840"/>
    </source>
</evidence>
<evidence type="ECO:0000256" key="28">
    <source>
        <dbReference type="SAM" id="MobiDB-lite"/>
    </source>
</evidence>
<dbReference type="Gene3D" id="1.10.3380.20">
    <property type="match status" value="1"/>
</dbReference>
<dbReference type="Gene3D" id="1.10.150.20">
    <property type="entry name" value="5' to 3' exonuclease, C-terminal subdomain"/>
    <property type="match status" value="1"/>
</dbReference>
<evidence type="ECO:0000256" key="27">
    <source>
        <dbReference type="ARBA" id="ARBA00078930"/>
    </source>
</evidence>
<evidence type="ECO:0000256" key="8">
    <source>
        <dbReference type="ARBA" id="ARBA00022454"/>
    </source>
</evidence>
<feature type="compositionally biased region" description="Low complexity" evidence="28">
    <location>
        <begin position="1304"/>
        <end position="1316"/>
    </location>
</feature>
<evidence type="ECO:0000259" key="29">
    <source>
        <dbReference type="PROSITE" id="PS51192"/>
    </source>
</evidence>
<evidence type="ECO:0000256" key="17">
    <source>
        <dbReference type="ARBA" id="ARBA00022932"/>
    </source>
</evidence>
<evidence type="ECO:0000256" key="9">
    <source>
        <dbReference type="ARBA" id="ARBA00022553"/>
    </source>
</evidence>
<feature type="region of interest" description="Disordered" evidence="28">
    <location>
        <begin position="1856"/>
        <end position="1920"/>
    </location>
</feature>
<dbReference type="Proteomes" id="UP001044222">
    <property type="component" value="Chromosome 8"/>
</dbReference>
<dbReference type="Gene3D" id="3.30.70.370">
    <property type="match status" value="1"/>
</dbReference>
<evidence type="ECO:0000256" key="22">
    <source>
        <dbReference type="ARBA" id="ARBA00047995"/>
    </source>
</evidence>
<evidence type="ECO:0000313" key="31">
    <source>
        <dbReference type="EMBL" id="KAG5844325.1"/>
    </source>
</evidence>
<dbReference type="CDD" id="cd18026">
    <property type="entry name" value="DEXHc_POLQ-like"/>
    <property type="match status" value="1"/>
</dbReference>
<evidence type="ECO:0000256" key="26">
    <source>
        <dbReference type="ARBA" id="ARBA00074669"/>
    </source>
</evidence>
<comment type="catalytic activity">
    <reaction evidence="23">
        <text>DNA(n) + a 2'-deoxyribonucleoside 5'-triphosphate = DNA(n+1) + diphosphate</text>
        <dbReference type="Rhea" id="RHEA:22508"/>
        <dbReference type="Rhea" id="RHEA-COMP:17339"/>
        <dbReference type="Rhea" id="RHEA-COMP:17340"/>
        <dbReference type="ChEBI" id="CHEBI:33019"/>
        <dbReference type="ChEBI" id="CHEBI:61560"/>
        <dbReference type="ChEBI" id="CHEBI:173112"/>
        <dbReference type="EC" id="2.7.7.49"/>
    </reaction>
</comment>
<dbReference type="Pfam" id="PF00270">
    <property type="entry name" value="DEAD"/>
    <property type="match status" value="1"/>
</dbReference>
<comment type="catalytic activity">
    <reaction evidence="22">
        <text>ATP + H2O = ADP + phosphate + H(+)</text>
        <dbReference type="Rhea" id="RHEA:13065"/>
        <dbReference type="ChEBI" id="CHEBI:15377"/>
        <dbReference type="ChEBI" id="CHEBI:15378"/>
        <dbReference type="ChEBI" id="CHEBI:30616"/>
        <dbReference type="ChEBI" id="CHEBI:43474"/>
        <dbReference type="ChEBI" id="CHEBI:456216"/>
        <dbReference type="EC" id="3.6.4.12"/>
    </reaction>
</comment>
<dbReference type="GO" id="GO:0005634">
    <property type="term" value="C:nucleus"/>
    <property type="evidence" value="ECO:0007669"/>
    <property type="project" value="UniProtKB-SubCell"/>
</dbReference>
<dbReference type="InterPro" id="IPR011545">
    <property type="entry name" value="DEAD/DEAH_box_helicase_dom"/>
</dbReference>
<dbReference type="InterPro" id="IPR014001">
    <property type="entry name" value="Helicase_ATP-bd"/>
</dbReference>
<dbReference type="GO" id="GO:0003677">
    <property type="term" value="F:DNA binding"/>
    <property type="evidence" value="ECO:0007669"/>
    <property type="project" value="InterPro"/>
</dbReference>
<dbReference type="EC" id="2.7.7.7" evidence="5"/>
<evidence type="ECO:0000256" key="5">
    <source>
        <dbReference type="ARBA" id="ARBA00012417"/>
    </source>
</evidence>
<feature type="region of interest" description="Disordered" evidence="28">
    <location>
        <begin position="1299"/>
        <end position="1343"/>
    </location>
</feature>
<keyword evidence="12" id="KW-0547">Nucleotide-binding</keyword>
<dbReference type="GO" id="GO:0016787">
    <property type="term" value="F:hydrolase activity"/>
    <property type="evidence" value="ECO:0007669"/>
    <property type="project" value="UniProtKB-KW"/>
</dbReference>
<dbReference type="FunFam" id="1.10.150.20:FF:000036">
    <property type="entry name" value="Polymerase (DNA directed), theta"/>
    <property type="match status" value="1"/>
</dbReference>
<evidence type="ECO:0000256" key="19">
    <source>
        <dbReference type="ARBA" id="ARBA00023204"/>
    </source>
</evidence>
<reference evidence="31" key="1">
    <citation type="submission" date="2021-01" db="EMBL/GenBank/DDBJ databases">
        <title>A chromosome-scale assembly of European eel, Anguilla anguilla.</title>
        <authorList>
            <person name="Henkel C."/>
            <person name="Jong-Raadsen S.A."/>
            <person name="Dufour S."/>
            <person name="Weltzien F.-A."/>
            <person name="Palstra A.P."/>
            <person name="Pelster B."/>
            <person name="Spaink H.P."/>
            <person name="Van Den Thillart G.E."/>
            <person name="Jansen H."/>
            <person name="Zahm M."/>
            <person name="Klopp C."/>
            <person name="Cedric C."/>
            <person name="Louis A."/>
            <person name="Berthelot C."/>
            <person name="Parey E."/>
            <person name="Roest Crollius H."/>
            <person name="Montfort J."/>
            <person name="Robinson-Rechavi M."/>
            <person name="Bucao C."/>
            <person name="Bouchez O."/>
            <person name="Gislard M."/>
            <person name="Lluch J."/>
            <person name="Milhes M."/>
            <person name="Lampietro C."/>
            <person name="Lopez Roques C."/>
            <person name="Donnadieu C."/>
            <person name="Braasch I."/>
            <person name="Desvignes T."/>
            <person name="Postlethwait J."/>
            <person name="Bobe J."/>
            <person name="Guiguen Y."/>
            <person name="Dirks R."/>
        </authorList>
    </citation>
    <scope>NUCLEOTIDE SEQUENCE</scope>
    <source>
        <strain evidence="31">Tag_6206</strain>
        <tissue evidence="31">Liver</tissue>
    </source>
</reference>
<evidence type="ECO:0000256" key="21">
    <source>
        <dbReference type="ARBA" id="ARBA00023268"/>
    </source>
</evidence>
<feature type="region of interest" description="Disordered" evidence="28">
    <location>
        <begin position="2041"/>
        <end position="2061"/>
    </location>
</feature>
<dbReference type="InterPro" id="IPR001650">
    <property type="entry name" value="Helicase_C-like"/>
</dbReference>
<comment type="subunit">
    <text evidence="25">Homomultimer; forms homodimers and homotetramers. Interacts with RAD51. Interacts with ORC2 and ORC4. Interacts with RHNO1; interaction takes place during mitosis and promotes POLQ recruitment to DNA damage sites. Interacts (when phosphorylated) with TOPBP1 (via BRCT domains 7 and 8); promoting POLQ recruitment to DNA damage sites.</text>
</comment>
<comment type="cofactor">
    <cofactor evidence="1">
        <name>Mg(2+)</name>
        <dbReference type="ChEBI" id="CHEBI:18420"/>
    </cofactor>
</comment>
<dbReference type="PROSITE" id="PS51192">
    <property type="entry name" value="HELICASE_ATP_BIND_1"/>
    <property type="match status" value="1"/>
</dbReference>
<dbReference type="PRINTS" id="PR00868">
    <property type="entry name" value="DNAPOLI"/>
</dbReference>
<dbReference type="InterPro" id="IPR043502">
    <property type="entry name" value="DNA/RNA_pol_sf"/>
</dbReference>
<dbReference type="GO" id="GO:0003887">
    <property type="term" value="F:DNA-directed DNA polymerase activity"/>
    <property type="evidence" value="ECO:0007669"/>
    <property type="project" value="UniProtKB-KW"/>
</dbReference>
<feature type="region of interest" description="Disordered" evidence="28">
    <location>
        <begin position="1560"/>
        <end position="1595"/>
    </location>
</feature>
<dbReference type="EC" id="3.6.4.12" evidence="7"/>
<dbReference type="GO" id="GO:0003964">
    <property type="term" value="F:RNA-directed DNA polymerase activity"/>
    <property type="evidence" value="ECO:0007669"/>
    <property type="project" value="UniProtKB-EC"/>
</dbReference>
<dbReference type="PANTHER" id="PTHR10133">
    <property type="entry name" value="DNA POLYMERASE I"/>
    <property type="match status" value="1"/>
</dbReference>
<dbReference type="EC" id="2.7.7.49" evidence="6"/>
<sequence>MNTSGPQSKRKFYMGQHPVIKRKSPPVGVEPLAPRCSRRFQQPDRNSAHMNHTKMADGPTEKQEWTGESTLALDEGILQALDALSPVDDLLKKRPDAAVLTKPQSNPIRVSTSDRVVPEKEPEFTKIKSKSSQQSHVMGTGEMRRSNVRAVPVFSEPETSKMYSRTSRDCKDLAKKLLFSEDGRSTQSCYERRPAACENGPRKAKHKRQRAGPDCTNSWGVASQKRAAVINTASVAPCFKAANSGGGGPQHADAPLDVSGDYILFSPTHMAAALERKRRLHQQSVAGNTSSSVLTPPPGLNLSTLGDTPGHSIHMAVPANQSDKLLLSNWGLPKAVLERYQSLGVVQMFEWQAECLTLGKVLEGKNLVYSAPTSAGKTLVSELLILKRVLETRRKAMFILPFVSVAKEKMFYLQNVFQEAGIRVEGYMGSTSAAGGFTSLDVAVCTIEKANGLINRLIEENRMDLLGIVVVDELHMLGDSGRGYLLELLLTKIRYVTQRAARTSSEGKASLSGGGVMGEANFSDGVQIVGMSATLPNLSLLASWLNAELYHTDYRPVPLEERLKIGTSIYDGSMDLVRVFKPALQVKGDDDHIVGLCFETIQGGHSVLLFCPSKNWCEKLADSIAREFYNLQHRALLAAREGQKAAEPPPLVLDREGLQDVVSQLKHSPAGLDQTLQRTVPWGVAFHHAGLTFDERDILEGAFRQGQVRVLVATSTLSSGVNLPARRVIIRTPVFNGRLLDILSYKQMSGRAGRKGVDTMGESILVCKESERLQGVSLIQGSLKPISSCLVKKEGEGLTTSMIRAILEIIVGGVASTPEDVRTYASCTLLAASISSGHGELEGGAIEACVDWLMENEFIQIQVEGDGEQKTERYCPTHLGTATLSSSLSPPEALGIFADLQRAMKGFVLENDLHILYQITPVYAEWMTIDWYQFFCLWESLPSSMKRVAEMVGIQEGFLARSVGGKIVAKTEKQRRQMAIHKRFFTTLVLLELISEVPLATVAKKYGCSRGQLQSLQQSASTYAGMVTVFCNRLGWHNLELLLSQFQSRLNFGVQRELCDLVRVFLLNAQRARALYNAGFLTVSDLARASPDVVEKVLKKAVPFKSSRQAADESEQEAQERRSARCIWVSGRRGLTEKEAALQIVAEAQLLLQQDLALLGVQWNPESLPQKPSDPPSFATEPAQDPPSQPHSLQGLHKVTAEGCAQQAKRDSAVGQGNNFNDGKSHNLSCDRARFSAPHRSSLPSLAKSEEHPTKDFLRATVIDPLNQSPNLGRAKPDAQSVTLNKVLKSINSDKNLTDEATVELSSKPKLPPESSVAGPSCPRKERILESEGDPHSKQPLTPISKRRKVDGHVTMAVAPKKASHLCTVANEGEVVERNPLVPKPSSSSSCSLKDCEPKARVNRETIKAAISGSEPKQVCLENQERDDSSECMGDVPSVGLRKRQQKSKHCDAGNSCGTVVWEAQSRASLLRVPLSHFDNEKRDSRVRQHLGFLGKQTSPPLPEQRRCRAGAVEGRAAETETCESPDLYTSGQEEVFGDSFQLDTQTEKMMMQLHESPVVSHNDYGSKPRISPESKQTHTDHQSPGQERPTEENRACSDLHQELLMDDRSCEGARGSDSPAKAPPRYNTSLTDSQMEDILAYSTQASDCHGEVQHAVKTNIRSSEIHSLPDADREWAESATESSINRSSSFLFDSLNEDFLLDSPTEGRPLEEAGGGATDMNTSHISSAQAQREDDEKPENDPEAIQWGESSFSLSEWGDSLQIGEPYLNRLTTVLRSVSDELPLRPTSVTRCLSNGTFASETVKHASNIQNPAVSTDRALSERSFHLSPGMQDILDQWPSMSGKFTSSLNAPVDVETDQHAPEQVTTETIGQRSLETSLECDSGTEDERGGGSESRCPAEELESGPRGHKDLVPPTPVPVTPRIKMTMTISSAQSSPVTPAPSLLGNTVAVTTPQVQPPPTVSDPDPDPDTSLIEEGFSLQLSQDPPQTTASLPSSPEGFAIIDVASDYRLFNTFIQEWKSKSRFSIALACERKEHMRSPKSAIGGRFRPGNTNAKNNESIDGFPVKGNEVLILTGMSVCWGGKDAYYVSLLREQPIRDVSASLAPPPLDESLSVEERLKQVQACLRRGNLSPAEGAVIAYDFIQLYKTLLLACGLSLEGNFEDPKVACWLLDPGSKERTLHNMVTNFSPAELPLLDGIGPGQGVRSLGMGGESSHTGRYRAAIESVLVFSTMAQLTGLLEKDRLLDVFRQVEMPSLYCLALLELNGVGFSTTECDTQKHIMQAKLKALESQAYQLAGHTFSLTRPEDIAEVLFLELKLPPNGDLNGLRNKRTLGYARRSAAATRVKLAKQFSTTKDVLEKLKPLHALPGVILEWRRITNAMTKVVFPLQREKCWLPLLDMERIYPVSQTHTATGRVSFIEPNIQNVPKDFEIHMPTLIGESPPSQERGKAILTKPGSRRSKIHRELALLVRAPKGSPEKGMPFSVSMRHAFVPFPGGLILAADYSQLELRILAHLSRDRRLLQALNSGADVFRSIAAEWRMIEPEAVDDNLRQQAKQICYGIIYGMGAKSLGEQMGIEENDAACYIETFKSRYTGIHAFLKETVKNCAKNGYVQTMLERKRFLPAIKDKNVYLKSHAERQAVNTTVQGSAADIVKSATVGIQRRLEQAFPAVPRSHGHASARAENLRQRCLSRPCRGAFFVLQLHDELIYEVAEEDIIQVAQIVKKEMESVMKLYVKLRAKIRVGPSWGDLQDLDI</sequence>
<comment type="caution">
    <text evidence="31">The sequence shown here is derived from an EMBL/GenBank/DDBJ whole genome shotgun (WGS) entry which is preliminary data.</text>
</comment>
<evidence type="ECO:0000256" key="4">
    <source>
        <dbReference type="ARBA" id="ARBA00007705"/>
    </source>
</evidence>
<dbReference type="FunFam" id="1.20.1060.10:FF:000002">
    <property type="entry name" value="Polymerase (DNA directed), theta"/>
    <property type="match status" value="1"/>
</dbReference>
<dbReference type="CDD" id="cd18795">
    <property type="entry name" value="SF2_C_Ski2"/>
    <property type="match status" value="1"/>
</dbReference>
<evidence type="ECO:0000256" key="20">
    <source>
        <dbReference type="ARBA" id="ARBA00023242"/>
    </source>
</evidence>
<evidence type="ECO:0000256" key="2">
    <source>
        <dbReference type="ARBA" id="ARBA00004123"/>
    </source>
</evidence>
<evidence type="ECO:0000259" key="30">
    <source>
        <dbReference type="PROSITE" id="PS51194"/>
    </source>
</evidence>
<feature type="compositionally biased region" description="Basic and acidic residues" evidence="28">
    <location>
        <begin position="1565"/>
        <end position="1582"/>
    </location>
</feature>
<dbReference type="InterPro" id="IPR027417">
    <property type="entry name" value="P-loop_NTPase"/>
</dbReference>
<feature type="region of interest" description="Disordered" evidence="28">
    <location>
        <begin position="1511"/>
        <end position="1531"/>
    </location>
</feature>
<evidence type="ECO:0000256" key="15">
    <source>
        <dbReference type="ARBA" id="ARBA00022806"/>
    </source>
</evidence>
<keyword evidence="8" id="KW-0158">Chromosome</keyword>
<dbReference type="InterPro" id="IPR048960">
    <property type="entry name" value="POLQ-like_helical"/>
</dbReference>
<keyword evidence="11" id="KW-0548">Nucleotidyltransferase</keyword>
<evidence type="ECO:0000313" key="32">
    <source>
        <dbReference type="Proteomes" id="UP001044222"/>
    </source>
</evidence>
<dbReference type="CDD" id="cd08638">
    <property type="entry name" value="DNA_pol_A_theta"/>
    <property type="match status" value="1"/>
</dbReference>
<keyword evidence="9" id="KW-0597">Phosphoprotein</keyword>
<protein>
    <recommendedName>
        <fullName evidence="26">DNA polymerase theta</fullName>
        <ecNumber evidence="6">2.7.7.49</ecNumber>
        <ecNumber evidence="5">2.7.7.7</ecNumber>
        <ecNumber evidence="7">3.6.4.12</ecNumber>
    </recommendedName>
    <alternativeName>
        <fullName evidence="27">DNA polymerase eta</fullName>
    </alternativeName>
</protein>
<keyword evidence="15" id="KW-0347">Helicase</keyword>
<evidence type="ECO:0000256" key="11">
    <source>
        <dbReference type="ARBA" id="ARBA00022695"/>
    </source>
</evidence>
<dbReference type="FunFam" id="3.40.50.300:FF:000885">
    <property type="entry name" value="DNA polymerase theta"/>
    <property type="match status" value="1"/>
</dbReference>
<feature type="region of interest" description="Disordered" evidence="28">
    <location>
        <begin position="1166"/>
        <end position="1225"/>
    </location>
</feature>
<name>A0A9D3M8B7_ANGAN</name>
<evidence type="ECO:0000256" key="10">
    <source>
        <dbReference type="ARBA" id="ARBA00022679"/>
    </source>
</evidence>
<feature type="region of interest" description="Disordered" evidence="28">
    <location>
        <begin position="1"/>
        <end position="66"/>
    </location>
</feature>
<dbReference type="Pfam" id="PF20470">
    <property type="entry name" value="HTH_61"/>
    <property type="match status" value="1"/>
</dbReference>
<dbReference type="SMART" id="SM00482">
    <property type="entry name" value="POLAc"/>
    <property type="match status" value="1"/>
</dbReference>
<dbReference type="GO" id="GO:0006261">
    <property type="term" value="P:DNA-templated DNA replication"/>
    <property type="evidence" value="ECO:0007669"/>
    <property type="project" value="InterPro"/>
</dbReference>
<proteinExistence type="inferred from homology"/>
<comment type="similarity">
    <text evidence="4">Belongs to the DNA polymerase type-A family.</text>
</comment>
<dbReference type="SUPFAM" id="SSF52540">
    <property type="entry name" value="P-loop containing nucleoside triphosphate hydrolases"/>
    <property type="match status" value="1"/>
</dbReference>
<dbReference type="InterPro" id="IPR019760">
    <property type="entry name" value="DNA-dir_DNA_pol_A_CS"/>
</dbReference>
<comment type="catalytic activity">
    <reaction evidence="24">
        <text>DNA(n) + a 2'-deoxyribonucleoside 5'-triphosphate = DNA(n+1) + diphosphate</text>
        <dbReference type="Rhea" id="RHEA:22508"/>
        <dbReference type="Rhea" id="RHEA-COMP:17339"/>
        <dbReference type="Rhea" id="RHEA-COMP:17340"/>
        <dbReference type="ChEBI" id="CHEBI:33019"/>
        <dbReference type="ChEBI" id="CHEBI:61560"/>
        <dbReference type="ChEBI" id="CHEBI:173112"/>
        <dbReference type="EC" id="2.7.7.7"/>
    </reaction>
</comment>
<dbReference type="PROSITE" id="PS00447">
    <property type="entry name" value="DNA_POLYMERASE_A"/>
    <property type="match status" value="1"/>
</dbReference>
<keyword evidence="19" id="KW-0234">DNA repair</keyword>
<dbReference type="SUPFAM" id="SSF158702">
    <property type="entry name" value="Sec63 N-terminal domain-like"/>
    <property type="match status" value="1"/>
</dbReference>
<evidence type="ECO:0000256" key="13">
    <source>
        <dbReference type="ARBA" id="ARBA00022763"/>
    </source>
</evidence>
<evidence type="ECO:0000256" key="3">
    <source>
        <dbReference type="ARBA" id="ARBA00004286"/>
    </source>
</evidence>
<feature type="region of interest" description="Disordered" evidence="28">
    <location>
        <begin position="1703"/>
        <end position="1744"/>
    </location>
</feature>
<keyword evidence="16" id="KW-0067">ATP-binding</keyword>
<feature type="compositionally biased region" description="Polar residues" evidence="28">
    <location>
        <begin position="1865"/>
        <end position="1878"/>
    </location>
</feature>
<keyword evidence="17" id="KW-0239">DNA-directed DNA polymerase</keyword>
<keyword evidence="18" id="KW-0007">Acetylation</keyword>
<evidence type="ECO:0000256" key="24">
    <source>
        <dbReference type="ARBA" id="ARBA00049244"/>
    </source>
</evidence>
<accession>A0A9D3M8B7</accession>
<evidence type="ECO:0000256" key="7">
    <source>
        <dbReference type="ARBA" id="ARBA00012551"/>
    </source>
</evidence>
<dbReference type="EMBL" id="JAFIRN010000008">
    <property type="protein sequence ID" value="KAG5844325.1"/>
    <property type="molecule type" value="Genomic_DNA"/>
</dbReference>
<dbReference type="GO" id="GO:0003678">
    <property type="term" value="F:DNA helicase activity"/>
    <property type="evidence" value="ECO:0007669"/>
    <property type="project" value="UniProtKB-EC"/>
</dbReference>
<dbReference type="InterPro" id="IPR001098">
    <property type="entry name" value="DNA-dir_DNA_pol_A_palm_dom"/>
</dbReference>
<dbReference type="PANTHER" id="PTHR10133:SF62">
    <property type="entry name" value="DNA POLYMERASE THETA"/>
    <property type="match status" value="1"/>
</dbReference>
<feature type="region of interest" description="Disordered" evidence="28">
    <location>
        <begin position="1610"/>
        <end position="1630"/>
    </location>
</feature>
<feature type="compositionally biased region" description="Polar residues" evidence="28">
    <location>
        <begin position="2052"/>
        <end position="2061"/>
    </location>
</feature>
<dbReference type="InterPro" id="IPR046931">
    <property type="entry name" value="HTH_61"/>
</dbReference>
<dbReference type="GO" id="GO:2000042">
    <property type="term" value="P:negative regulation of double-strand break repair via homologous recombination"/>
    <property type="evidence" value="ECO:0007669"/>
    <property type="project" value="UniProtKB-ARBA"/>
</dbReference>
<keyword evidence="13" id="KW-0227">DNA damage</keyword>
<evidence type="ECO:0000256" key="25">
    <source>
        <dbReference type="ARBA" id="ARBA00062978"/>
    </source>
</evidence>
<dbReference type="GO" id="GO:0005694">
    <property type="term" value="C:chromosome"/>
    <property type="evidence" value="ECO:0007669"/>
    <property type="project" value="UniProtKB-SubCell"/>
</dbReference>
<feature type="domain" description="Helicase C-terminal" evidence="30">
    <location>
        <begin position="588"/>
        <end position="798"/>
    </location>
</feature>
<evidence type="ECO:0000256" key="18">
    <source>
        <dbReference type="ARBA" id="ARBA00022990"/>
    </source>
</evidence>
<dbReference type="InterPro" id="IPR002298">
    <property type="entry name" value="DNA_polymerase_A"/>
</dbReference>
<keyword evidence="32" id="KW-1185">Reference proteome</keyword>
<dbReference type="Gene3D" id="3.40.50.300">
    <property type="entry name" value="P-loop containing nucleotide triphosphate hydrolases"/>
    <property type="match status" value="2"/>
</dbReference>
<keyword evidence="20" id="KW-0539">Nucleus</keyword>
<evidence type="ECO:0000256" key="14">
    <source>
        <dbReference type="ARBA" id="ARBA00022801"/>
    </source>
</evidence>
<feature type="compositionally biased region" description="Polar residues" evidence="28">
    <location>
        <begin position="39"/>
        <end position="50"/>
    </location>
</feature>
<keyword evidence="14" id="KW-0378">Hydrolase</keyword>
<dbReference type="FunFam" id="1.10.3380.20:FF:000001">
    <property type="entry name" value="DNA polymerase theta"/>
    <property type="match status" value="1"/>
</dbReference>
<gene>
    <name evidence="31" type="ORF">ANANG_G00161310</name>
</gene>
<dbReference type="Gene3D" id="1.20.1060.10">
    <property type="entry name" value="Taq DNA Polymerase, Chain T, domain 4"/>
    <property type="match status" value="1"/>
</dbReference>
<dbReference type="Pfam" id="PF00476">
    <property type="entry name" value="DNA_pol_A"/>
    <property type="match status" value="1"/>
</dbReference>
<feature type="domain" description="Helicase ATP-binding" evidence="29">
    <location>
        <begin position="358"/>
        <end position="553"/>
    </location>
</feature>
<evidence type="ECO:0000256" key="12">
    <source>
        <dbReference type="ARBA" id="ARBA00022741"/>
    </source>
</evidence>
<keyword evidence="10" id="KW-0808">Transferase</keyword>
<evidence type="ECO:0000256" key="1">
    <source>
        <dbReference type="ARBA" id="ARBA00001946"/>
    </source>
</evidence>
<dbReference type="SUPFAM" id="SSF56672">
    <property type="entry name" value="DNA/RNA polymerases"/>
    <property type="match status" value="1"/>
</dbReference>
<dbReference type="SMART" id="SM00487">
    <property type="entry name" value="DEXDc"/>
    <property type="match status" value="1"/>
</dbReference>
<dbReference type="InterPro" id="IPR036397">
    <property type="entry name" value="RNaseH_sf"/>
</dbReference>
<feature type="compositionally biased region" description="Basic and acidic residues" evidence="28">
    <location>
        <begin position="1323"/>
        <end position="1337"/>
    </location>
</feature>
<comment type="subcellular location">
    <subcellularLocation>
        <location evidence="3">Chromosome</location>
    </subcellularLocation>
    <subcellularLocation>
        <location evidence="2">Nucleus</location>
    </subcellularLocation>
</comment>